<name>A0ABU5N146_9BACT</name>
<dbReference type="RefSeq" id="WP_322609949.1">
    <property type="nucleotide sequence ID" value="NZ_JARVCO010000012.1"/>
</dbReference>
<dbReference type="SUPFAM" id="SSF52343">
    <property type="entry name" value="Ferredoxin reductase-like, C-terminal NADP-linked domain"/>
    <property type="match status" value="1"/>
</dbReference>
<proteinExistence type="predicted"/>
<gene>
    <name evidence="1" type="ORF">P9H32_16200</name>
</gene>
<dbReference type="EMBL" id="JARVCO010000012">
    <property type="protein sequence ID" value="MDZ8120174.1"/>
    <property type="molecule type" value="Genomic_DNA"/>
</dbReference>
<accession>A0ABU5N146</accession>
<evidence type="ECO:0000313" key="1">
    <source>
        <dbReference type="EMBL" id="MDZ8120174.1"/>
    </source>
</evidence>
<organism evidence="1 2">
    <name type="scientific">Pontiella agarivorans</name>
    <dbReference type="NCBI Taxonomy" id="3038953"/>
    <lineage>
        <taxon>Bacteria</taxon>
        <taxon>Pseudomonadati</taxon>
        <taxon>Kiritimatiellota</taxon>
        <taxon>Kiritimatiellia</taxon>
        <taxon>Kiritimatiellales</taxon>
        <taxon>Pontiellaceae</taxon>
        <taxon>Pontiella</taxon>
    </lineage>
</organism>
<sequence>MMHTTYKTLVRHLSIMTLPHEGQLGFTTRIPGSGSTYKQRFSSIKVGTEMIAFKPKNELKLARNGRPLVMVSMGVGVATIRPLILAFLADQTGIPKLVNLNVDRDGSFVYEKELRAVPPQYVNDWVSSRTEFYDHLADYANDRDHQFYVIGSDAFIAQNLQFLTGRGVDPADVFIDRPEEIKAKILNELKP</sequence>
<reference evidence="1 2" key="1">
    <citation type="journal article" date="2024" name="Appl. Environ. Microbiol.">
        <title>Pontiella agarivorans sp. nov., a novel marine anaerobic bacterium capable of degrading macroalgal polysaccharides and fixing nitrogen.</title>
        <authorList>
            <person name="Liu N."/>
            <person name="Kivenson V."/>
            <person name="Peng X."/>
            <person name="Cui Z."/>
            <person name="Lankiewicz T.S."/>
            <person name="Gosselin K.M."/>
            <person name="English C.J."/>
            <person name="Blair E.M."/>
            <person name="O'Malley M.A."/>
            <person name="Valentine D.L."/>
        </authorList>
    </citation>
    <scope>NUCLEOTIDE SEQUENCE [LARGE SCALE GENOMIC DNA]</scope>
    <source>
        <strain evidence="1 2">NLcol2</strain>
    </source>
</reference>
<protein>
    <submittedName>
        <fullName evidence="1">Uncharacterized protein</fullName>
    </submittedName>
</protein>
<evidence type="ECO:0000313" key="2">
    <source>
        <dbReference type="Proteomes" id="UP001290861"/>
    </source>
</evidence>
<keyword evidence="2" id="KW-1185">Reference proteome</keyword>
<dbReference type="Gene3D" id="3.40.50.80">
    <property type="entry name" value="Nucleotide-binding domain of ferredoxin-NADP reductase (FNR) module"/>
    <property type="match status" value="1"/>
</dbReference>
<dbReference type="InterPro" id="IPR039261">
    <property type="entry name" value="FNR_nucleotide-bd"/>
</dbReference>
<dbReference type="Proteomes" id="UP001290861">
    <property type="component" value="Unassembled WGS sequence"/>
</dbReference>
<comment type="caution">
    <text evidence="1">The sequence shown here is derived from an EMBL/GenBank/DDBJ whole genome shotgun (WGS) entry which is preliminary data.</text>
</comment>